<evidence type="ECO:0000256" key="2">
    <source>
        <dbReference type="ARBA" id="ARBA00022448"/>
    </source>
</evidence>
<protein>
    <submittedName>
        <fullName evidence="10">Chloride channel protein</fullName>
    </submittedName>
</protein>
<dbReference type="PANTHER" id="PTHR43427">
    <property type="entry name" value="CHLORIDE CHANNEL PROTEIN CLC-E"/>
    <property type="match status" value="1"/>
</dbReference>
<accession>A0A859QE87</accession>
<evidence type="ECO:0000256" key="5">
    <source>
        <dbReference type="ARBA" id="ARBA00023065"/>
    </source>
</evidence>
<keyword evidence="2" id="KW-0813">Transport</keyword>
<dbReference type="GO" id="GO:0005254">
    <property type="term" value="F:chloride channel activity"/>
    <property type="evidence" value="ECO:0007669"/>
    <property type="project" value="UniProtKB-KW"/>
</dbReference>
<evidence type="ECO:0000256" key="9">
    <source>
        <dbReference type="ARBA" id="ARBA00023303"/>
    </source>
</evidence>
<dbReference type="AlphaFoldDB" id="A0A859QE87"/>
<dbReference type="Pfam" id="PF00654">
    <property type="entry name" value="Voltage_CLC"/>
    <property type="match status" value="1"/>
</dbReference>
<keyword evidence="6" id="KW-0472">Membrane</keyword>
<evidence type="ECO:0000256" key="8">
    <source>
        <dbReference type="ARBA" id="ARBA00023214"/>
    </source>
</evidence>
<evidence type="ECO:0000256" key="6">
    <source>
        <dbReference type="ARBA" id="ARBA00023136"/>
    </source>
</evidence>
<geneLocation type="plasmid" evidence="11">
    <name>pemeittgr7a</name>
</geneLocation>
<gene>
    <name evidence="10" type="ORF">FKV68_21700</name>
</gene>
<comment type="subcellular location">
    <subcellularLocation>
        <location evidence="1">Membrane</location>
        <topology evidence="1">Multi-pass membrane protein</topology>
    </subcellularLocation>
</comment>
<dbReference type="Proteomes" id="UP000510721">
    <property type="component" value="Plasmid pEmeITTGR7a"/>
</dbReference>
<sequence>MELNVVPNRRQIGFFQTRDHLRSFVETRQPLIWIIALLVGFTVAFAAILFRELIGVIQLPWLGTRSERVFSAASTLSWYWIIAAPITGGLVVGPMLICMNARRVGTVPDVIEAVIDPDRKLDLRDGLLSSIVTAVSLGSGASAGREGPVVHLGAVLATAIAARSQMPKWSHETLLGAGVASAIAASFNAPIAGVLFAHEVILGHYAKRAFVPIVIASTAGSVVSRIWFGNSVAFAISDYSVRSLWEFPAFALLGLLAAIVAMLFQYTLARAESLSRDLPIPLWLQPVTGGVLLGAIAVPFPEVLGVGYEVTDLAVSQMLPLDIMLVLIVLKIIATAVSLAARFGGGVFSPALYLGALTGGSFGVVWASVVPELASTSGLYAILGMGAVAGAVLGAPLSSTVIVFELTGGYTLSIVLLFTVSLSHGIAHAFLGRSWFCWQLQQRGRHTPIAPVK</sequence>
<evidence type="ECO:0000313" key="10">
    <source>
        <dbReference type="EMBL" id="QLL64073.1"/>
    </source>
</evidence>
<keyword evidence="9" id="KW-0407">Ion channel</keyword>
<reference evidence="10 11" key="1">
    <citation type="submission" date="2019-06" db="EMBL/GenBank/DDBJ databases">
        <title>Complete genome sequence of Ensifer mexicanus ITTG R7 isolated from nodules of Acacia angustissima (Mill.) Kuntze.</title>
        <authorList>
            <person name="Rincon-Rosales R."/>
            <person name="Rogel M.A."/>
            <person name="Guerrero G."/>
            <person name="Rincon-Molina C.I."/>
            <person name="Lopez-Lopez A."/>
            <person name="Martinez-Romero E."/>
        </authorList>
    </citation>
    <scope>NUCLEOTIDE SEQUENCE [LARGE SCALE GENOMIC DNA]</scope>
    <source>
        <strain evidence="10 11">ITTG R7</strain>
        <plasmid evidence="11">pemeittgr7a</plasmid>
    </source>
</reference>
<keyword evidence="10" id="KW-0614">Plasmid</keyword>
<dbReference type="EMBL" id="CP041239">
    <property type="protein sequence ID" value="QLL64073.1"/>
    <property type="molecule type" value="Genomic_DNA"/>
</dbReference>
<evidence type="ECO:0000256" key="3">
    <source>
        <dbReference type="ARBA" id="ARBA00022692"/>
    </source>
</evidence>
<keyword evidence="5" id="KW-0406">Ion transport</keyword>
<keyword evidence="3" id="KW-0812">Transmembrane</keyword>
<dbReference type="CDD" id="cd00400">
    <property type="entry name" value="Voltage_gated_ClC"/>
    <property type="match status" value="1"/>
</dbReference>
<dbReference type="KEGG" id="emx:FKV68_21700"/>
<evidence type="ECO:0000256" key="1">
    <source>
        <dbReference type="ARBA" id="ARBA00004141"/>
    </source>
</evidence>
<evidence type="ECO:0000256" key="7">
    <source>
        <dbReference type="ARBA" id="ARBA00023173"/>
    </source>
</evidence>
<dbReference type="RefSeq" id="WP_180941626.1">
    <property type="nucleotide sequence ID" value="NZ_CP041239.1"/>
</dbReference>
<dbReference type="InterPro" id="IPR050368">
    <property type="entry name" value="ClC-type_chloride_channel"/>
</dbReference>
<dbReference type="InterPro" id="IPR014743">
    <property type="entry name" value="Cl-channel_core"/>
</dbReference>
<keyword evidence="7" id="KW-0869">Chloride channel</keyword>
<dbReference type="SUPFAM" id="SSF81340">
    <property type="entry name" value="Clc chloride channel"/>
    <property type="match status" value="1"/>
</dbReference>
<proteinExistence type="predicted"/>
<evidence type="ECO:0000256" key="4">
    <source>
        <dbReference type="ARBA" id="ARBA00022989"/>
    </source>
</evidence>
<keyword evidence="4" id="KW-1133">Transmembrane helix</keyword>
<name>A0A859QE87_9HYPH</name>
<dbReference type="PRINTS" id="PR00762">
    <property type="entry name" value="CLCHANNEL"/>
</dbReference>
<dbReference type="GO" id="GO:0034707">
    <property type="term" value="C:chloride channel complex"/>
    <property type="evidence" value="ECO:0007669"/>
    <property type="project" value="UniProtKB-KW"/>
</dbReference>
<dbReference type="PANTHER" id="PTHR43427:SF6">
    <property type="entry name" value="CHLORIDE CHANNEL PROTEIN CLC-E"/>
    <property type="match status" value="1"/>
</dbReference>
<keyword evidence="8" id="KW-0868">Chloride</keyword>
<dbReference type="Gene3D" id="1.10.3080.10">
    <property type="entry name" value="Clc chloride channel"/>
    <property type="match status" value="1"/>
</dbReference>
<dbReference type="InterPro" id="IPR001807">
    <property type="entry name" value="ClC"/>
</dbReference>
<keyword evidence="11" id="KW-1185">Reference proteome</keyword>
<organism evidence="10 11">
    <name type="scientific">Sinorhizobium mexicanum</name>
    <dbReference type="NCBI Taxonomy" id="375549"/>
    <lineage>
        <taxon>Bacteria</taxon>
        <taxon>Pseudomonadati</taxon>
        <taxon>Pseudomonadota</taxon>
        <taxon>Alphaproteobacteria</taxon>
        <taxon>Hyphomicrobiales</taxon>
        <taxon>Rhizobiaceae</taxon>
        <taxon>Sinorhizobium/Ensifer group</taxon>
        <taxon>Sinorhizobium</taxon>
    </lineage>
</organism>
<evidence type="ECO:0000313" key="11">
    <source>
        <dbReference type="Proteomes" id="UP000510721"/>
    </source>
</evidence>